<dbReference type="InterPro" id="IPR036291">
    <property type="entry name" value="NAD(P)-bd_dom_sf"/>
</dbReference>
<evidence type="ECO:0000256" key="2">
    <source>
        <dbReference type="ARBA" id="ARBA00023002"/>
    </source>
</evidence>
<reference evidence="4 5" key="1">
    <citation type="submission" date="2015-09" db="EMBL/GenBank/DDBJ databases">
        <title>Sorangium comparison.</title>
        <authorList>
            <person name="Zaburannyi N."/>
            <person name="Bunk B."/>
            <person name="Overmann J."/>
            <person name="Mueller R."/>
        </authorList>
    </citation>
    <scope>NUCLEOTIDE SEQUENCE [LARGE SCALE GENOMIC DNA]</scope>
    <source>
        <strain evidence="4 5">So ce26</strain>
    </source>
</reference>
<dbReference type="InterPro" id="IPR013154">
    <property type="entry name" value="ADH-like_N"/>
</dbReference>
<dbReference type="SUPFAM" id="SSF51735">
    <property type="entry name" value="NAD(P)-binding Rossmann-fold domains"/>
    <property type="match status" value="1"/>
</dbReference>
<sequence length="303" mass="31238">MLTRSRAVVMRRTGPPEVLAVEEVALAPLARGEVRLRALASSVNHSDLEIRAGNWPIKRERRFPYVPGLEVVGEVVEVAGDVSELVVGDRAWTMMQGLGGVRAERDGGYAEHVTVAAGALAPLPADLDPVKFAAVGLAGVTALEAMRRLGPLDGKTLVVSGATGGVGAVAVEIGRALGASVVALERSSPPPQPGSADVVLDGVAGALFPTLVAALRPAGRYCIVGAAAGGEVAFDAWSLLDGRTLTGYSTEDLDGAALRVATRELLGMQLSPPPTTVLPLAQAALAHALLEQRVVRGRLVLVP</sequence>
<evidence type="ECO:0000259" key="3">
    <source>
        <dbReference type="SMART" id="SM00829"/>
    </source>
</evidence>
<keyword evidence="1" id="KW-0521">NADP</keyword>
<dbReference type="RefSeq" id="WP_159397392.1">
    <property type="nucleotide sequence ID" value="NZ_CP012673.1"/>
</dbReference>
<dbReference type="PANTHER" id="PTHR48106">
    <property type="entry name" value="QUINONE OXIDOREDUCTASE PIG3-RELATED"/>
    <property type="match status" value="1"/>
</dbReference>
<organism evidence="4 5">
    <name type="scientific">Sorangium cellulosum</name>
    <name type="common">Polyangium cellulosum</name>
    <dbReference type="NCBI Taxonomy" id="56"/>
    <lineage>
        <taxon>Bacteria</taxon>
        <taxon>Pseudomonadati</taxon>
        <taxon>Myxococcota</taxon>
        <taxon>Polyangia</taxon>
        <taxon>Polyangiales</taxon>
        <taxon>Polyangiaceae</taxon>
        <taxon>Sorangium</taxon>
    </lineage>
</organism>
<proteinExistence type="predicted"/>
<dbReference type="OrthoDB" id="9788224at2"/>
<feature type="domain" description="Enoyl reductase (ER)" evidence="3">
    <location>
        <begin position="14"/>
        <end position="301"/>
    </location>
</feature>
<keyword evidence="2" id="KW-0560">Oxidoreductase</keyword>
<dbReference type="EMBL" id="CP012673">
    <property type="protein sequence ID" value="AUX44356.1"/>
    <property type="molecule type" value="Genomic_DNA"/>
</dbReference>
<name>A0A2L0EYJ1_SORCE</name>
<evidence type="ECO:0000313" key="4">
    <source>
        <dbReference type="EMBL" id="AUX44356.1"/>
    </source>
</evidence>
<evidence type="ECO:0000256" key="1">
    <source>
        <dbReference type="ARBA" id="ARBA00022857"/>
    </source>
</evidence>
<dbReference type="Proteomes" id="UP000238348">
    <property type="component" value="Chromosome"/>
</dbReference>
<dbReference type="SUPFAM" id="SSF50129">
    <property type="entry name" value="GroES-like"/>
    <property type="match status" value="1"/>
</dbReference>
<dbReference type="GO" id="GO:0070402">
    <property type="term" value="F:NADPH binding"/>
    <property type="evidence" value="ECO:0007669"/>
    <property type="project" value="TreeGrafter"/>
</dbReference>
<protein>
    <recommendedName>
        <fullName evidence="3">Enoyl reductase (ER) domain-containing protein</fullName>
    </recommendedName>
</protein>
<dbReference type="Gene3D" id="3.40.50.720">
    <property type="entry name" value="NAD(P)-binding Rossmann-like Domain"/>
    <property type="match status" value="1"/>
</dbReference>
<dbReference type="GO" id="GO:0016651">
    <property type="term" value="F:oxidoreductase activity, acting on NAD(P)H"/>
    <property type="evidence" value="ECO:0007669"/>
    <property type="project" value="TreeGrafter"/>
</dbReference>
<dbReference type="AlphaFoldDB" id="A0A2L0EYJ1"/>
<gene>
    <name evidence="4" type="ORF">SOCE26_058200</name>
</gene>
<dbReference type="SMART" id="SM00829">
    <property type="entry name" value="PKS_ER"/>
    <property type="match status" value="1"/>
</dbReference>
<evidence type="ECO:0000313" key="5">
    <source>
        <dbReference type="Proteomes" id="UP000238348"/>
    </source>
</evidence>
<dbReference type="InterPro" id="IPR020843">
    <property type="entry name" value="ER"/>
</dbReference>
<dbReference type="InterPro" id="IPR011032">
    <property type="entry name" value="GroES-like_sf"/>
</dbReference>
<dbReference type="Pfam" id="PF08240">
    <property type="entry name" value="ADH_N"/>
    <property type="match status" value="1"/>
</dbReference>
<dbReference type="PANTHER" id="PTHR48106:SF13">
    <property type="entry name" value="QUINONE OXIDOREDUCTASE-RELATED"/>
    <property type="match status" value="1"/>
</dbReference>
<dbReference type="Gene3D" id="3.90.180.10">
    <property type="entry name" value="Medium-chain alcohol dehydrogenases, catalytic domain"/>
    <property type="match status" value="2"/>
</dbReference>
<dbReference type="Pfam" id="PF13602">
    <property type="entry name" value="ADH_zinc_N_2"/>
    <property type="match status" value="1"/>
</dbReference>
<accession>A0A2L0EYJ1</accession>